<evidence type="ECO:0000256" key="5">
    <source>
        <dbReference type="ARBA" id="ARBA00022737"/>
    </source>
</evidence>
<dbReference type="GO" id="GO:0070578">
    <property type="term" value="C:RISC-loading complex"/>
    <property type="evidence" value="ECO:0007669"/>
    <property type="project" value="TreeGrafter"/>
</dbReference>
<evidence type="ECO:0000259" key="16">
    <source>
        <dbReference type="PROSITE" id="PS50142"/>
    </source>
</evidence>
<evidence type="ECO:0000256" key="14">
    <source>
        <dbReference type="ARBA" id="ARBA00035116"/>
    </source>
</evidence>
<keyword evidence="5" id="KW-0677">Repeat</keyword>
<dbReference type="InterPro" id="IPR003100">
    <property type="entry name" value="PAZ_dom"/>
</dbReference>
<dbReference type="GO" id="GO:0004525">
    <property type="term" value="F:ribonuclease III activity"/>
    <property type="evidence" value="ECO:0007669"/>
    <property type="project" value="InterPro"/>
</dbReference>
<keyword evidence="10" id="KW-0067">ATP-binding</keyword>
<dbReference type="Pfam" id="PF00636">
    <property type="entry name" value="Ribonuclease_3"/>
    <property type="match status" value="2"/>
</dbReference>
<keyword evidence="6" id="KW-0547">Nucleotide-binding</keyword>
<dbReference type="InterPro" id="IPR000999">
    <property type="entry name" value="RNase_III_dom"/>
</dbReference>
<feature type="domain" description="Helicase C-terminal" evidence="19">
    <location>
        <begin position="366"/>
        <end position="552"/>
    </location>
</feature>
<dbReference type="Pfam" id="PF04851">
    <property type="entry name" value="ResIII"/>
    <property type="match status" value="1"/>
</dbReference>
<evidence type="ECO:0000256" key="9">
    <source>
        <dbReference type="ARBA" id="ARBA00022806"/>
    </source>
</evidence>
<evidence type="ECO:0000256" key="6">
    <source>
        <dbReference type="ARBA" id="ARBA00022741"/>
    </source>
</evidence>
<dbReference type="SUPFAM" id="SSF69065">
    <property type="entry name" value="RNase III domain-like"/>
    <property type="match status" value="2"/>
</dbReference>
<dbReference type="SMART" id="SM00487">
    <property type="entry name" value="DEXDc"/>
    <property type="match status" value="1"/>
</dbReference>
<evidence type="ECO:0000256" key="13">
    <source>
        <dbReference type="ARBA" id="ARBA00023211"/>
    </source>
</evidence>
<dbReference type="SUPFAM" id="SSF101690">
    <property type="entry name" value="PAZ domain"/>
    <property type="match status" value="1"/>
</dbReference>
<dbReference type="Gene3D" id="2.170.260.10">
    <property type="entry name" value="paz domain"/>
    <property type="match status" value="1"/>
</dbReference>
<keyword evidence="4" id="KW-0479">Metal-binding</keyword>
<dbReference type="Pfam" id="PF00271">
    <property type="entry name" value="Helicase_C"/>
    <property type="match status" value="1"/>
</dbReference>
<dbReference type="CDD" id="cd18034">
    <property type="entry name" value="DEXHc_dicer"/>
    <property type="match status" value="1"/>
</dbReference>
<dbReference type="InterPro" id="IPR048513">
    <property type="entry name" value="Dicer_PBD"/>
</dbReference>
<dbReference type="PROSITE" id="PS50821">
    <property type="entry name" value="PAZ"/>
    <property type="match status" value="1"/>
</dbReference>
<dbReference type="Pfam" id="PF02170">
    <property type="entry name" value="PAZ"/>
    <property type="match status" value="1"/>
</dbReference>
<keyword evidence="22" id="KW-1185">Reference proteome</keyword>
<evidence type="ECO:0000256" key="8">
    <source>
        <dbReference type="ARBA" id="ARBA00022801"/>
    </source>
</evidence>
<evidence type="ECO:0000256" key="12">
    <source>
        <dbReference type="ARBA" id="ARBA00023158"/>
    </source>
</evidence>
<comment type="cofactor">
    <cofactor evidence="1">
        <name>Mn(2+)</name>
        <dbReference type="ChEBI" id="CHEBI:29035"/>
    </cofactor>
</comment>
<evidence type="ECO:0000259" key="17">
    <source>
        <dbReference type="PROSITE" id="PS50821"/>
    </source>
</evidence>
<dbReference type="PANTHER" id="PTHR14950">
    <property type="entry name" value="DICER-RELATED"/>
    <property type="match status" value="1"/>
</dbReference>
<evidence type="ECO:0000256" key="2">
    <source>
        <dbReference type="ARBA" id="ARBA00001946"/>
    </source>
</evidence>
<keyword evidence="12" id="KW-0943">RNA-mediated gene silencing</keyword>
<dbReference type="PROSITE" id="PS51194">
    <property type="entry name" value="HELICASE_CTER"/>
    <property type="match status" value="1"/>
</dbReference>
<comment type="caution">
    <text evidence="21">The sequence shown here is derived from an EMBL/GenBank/DDBJ whole genome shotgun (WGS) entry which is preliminary data.</text>
</comment>
<dbReference type="InterPro" id="IPR001650">
    <property type="entry name" value="Helicase_C-like"/>
</dbReference>
<dbReference type="PROSITE" id="PS51192">
    <property type="entry name" value="HELICASE_ATP_BIND_1"/>
    <property type="match status" value="1"/>
</dbReference>
<feature type="domain" description="RNase III" evidence="16">
    <location>
        <begin position="1444"/>
        <end position="1603"/>
    </location>
</feature>
<dbReference type="FunFam" id="1.10.1520.10:FF:000005">
    <property type="entry name" value="Putative endoribonuclease dicer"/>
    <property type="match status" value="1"/>
</dbReference>
<evidence type="ECO:0000256" key="11">
    <source>
        <dbReference type="ARBA" id="ARBA00022842"/>
    </source>
</evidence>
<evidence type="ECO:0000259" key="18">
    <source>
        <dbReference type="PROSITE" id="PS51192"/>
    </source>
</evidence>
<dbReference type="Gene3D" id="3.40.50.300">
    <property type="entry name" value="P-loop containing nucleotide triphosphate hydrolases"/>
    <property type="match status" value="2"/>
</dbReference>
<dbReference type="SUPFAM" id="SSF54768">
    <property type="entry name" value="dsRNA-binding domain-like"/>
    <property type="match status" value="1"/>
</dbReference>
<dbReference type="Gene3D" id="3.30.160.20">
    <property type="match status" value="1"/>
</dbReference>
<keyword evidence="3" id="KW-0540">Nuclease</keyword>
<keyword evidence="13" id="KW-0464">Manganese</keyword>
<name>A0AAV1KU10_9NEOP</name>
<dbReference type="Gene3D" id="3.30.160.380">
    <property type="entry name" value="Dicer dimerisation domain"/>
    <property type="match status" value="1"/>
</dbReference>
<dbReference type="GO" id="GO:0005737">
    <property type="term" value="C:cytoplasm"/>
    <property type="evidence" value="ECO:0007669"/>
    <property type="project" value="TreeGrafter"/>
</dbReference>
<dbReference type="GO" id="GO:0004386">
    <property type="term" value="F:helicase activity"/>
    <property type="evidence" value="ECO:0007669"/>
    <property type="project" value="UniProtKB-KW"/>
</dbReference>
<feature type="domain" description="Helicase ATP-binding" evidence="18">
    <location>
        <begin position="20"/>
        <end position="199"/>
    </location>
</feature>
<evidence type="ECO:0000313" key="22">
    <source>
        <dbReference type="Proteomes" id="UP001314205"/>
    </source>
</evidence>
<dbReference type="PANTHER" id="PTHR14950:SF36">
    <property type="entry name" value="ENDORIBONUCLEASE DCR-2"/>
    <property type="match status" value="1"/>
</dbReference>
<dbReference type="FunFam" id="3.40.50.300:FF:000628">
    <property type="entry name" value="Endoribonuclease Dicer"/>
    <property type="match status" value="1"/>
</dbReference>
<feature type="domain" description="Dicer dsRNA-binding fold" evidence="20">
    <location>
        <begin position="586"/>
        <end position="682"/>
    </location>
</feature>
<dbReference type="GO" id="GO:0003677">
    <property type="term" value="F:DNA binding"/>
    <property type="evidence" value="ECO:0007669"/>
    <property type="project" value="InterPro"/>
</dbReference>
<keyword evidence="8" id="KW-0378">Hydrolase</keyword>
<evidence type="ECO:0000256" key="1">
    <source>
        <dbReference type="ARBA" id="ARBA00001936"/>
    </source>
</evidence>
<dbReference type="Pfam" id="PF20931">
    <property type="entry name" value="Dicer_platform"/>
    <property type="match status" value="1"/>
</dbReference>
<keyword evidence="11" id="KW-0460">Magnesium</keyword>
<accession>A0AAV1KU10</accession>
<dbReference type="InterPro" id="IPR027417">
    <property type="entry name" value="P-loop_NTPase"/>
</dbReference>
<dbReference type="SMART" id="SM00490">
    <property type="entry name" value="HELICc"/>
    <property type="match status" value="1"/>
</dbReference>
<evidence type="ECO:0000256" key="3">
    <source>
        <dbReference type="ARBA" id="ARBA00022722"/>
    </source>
</evidence>
<comment type="cofactor">
    <cofactor evidence="2">
        <name>Mg(2+)</name>
        <dbReference type="ChEBI" id="CHEBI:18420"/>
    </cofactor>
</comment>
<sequence length="1698" mass="194031">MEDEAIEGNILKARPYQMQLEEIAIKKNTIIYLPTGSGKTFIAIGLITRFRKTLNGVWGEGAKRTFFLVNTVPLVKQQQKTISEKAPVKGVAGYSGEDKVDFWNKEKWDNELRKYQVIVMTSQILCDMLTHQYIHIRDINLLIFDECHHAIDDHPMRMVMKHFENCAEEDQPRVLGLTATLLNANVNLPKVEDTLRKLEMTFHATIATVNELGEVLTYSTNPHELVEFYKSYKKTSAAEEATTLLTELQDLVISVNLPQVATAHEIKLKKGQQDITTDPKKIVKLVKNMITAIIEFIEELGIYGANISILAYIILLEQLKRRALSPEEELLYKLTITHLVEVRMVLLNSMRHETGYEKIVKHSSDKVNQLLNILTEYNPNVLRSNAPLKVNLSRKPLSAIIFTKKRFTAKVLYNLLKDVIDVNPQTFGFLKHDFIVGFNINPYNNTREQYFTKKQSQQGLLKFANKDLNCLISTSVIEEGIDIPQCLLVLRFDPPLEYRSYIQSKGRARNAESAFVILIEEKNKVKFMNQYKVFQKVEEYIQKMLIGKADLRDAPTEEDIQKNLYEDEEIPPYVTEYGNRLSSISAISLLSRYCSILPHDQFTLITPMWIQEKVLNRTGEVDRKITILMPLSCPLKDPIMGDPMSDLKTAKRSAALKACIKLHQIEELDRITLLPRKYGKVDFDLPDVKQCFLNWPWEKDEDESADAPPVGTKKRVRKHMKVCPEALNGPSNLNWDQHTFYLHIIELKTAFDEPTDSRERALYNLLQKGEGYGFLTAQPLPKICDFPMFLSVGEVMTSIKLNYAVIPLDLELFECVKRFHFFIFDQVLEVAKKFVVFDGTKNCLYVVPVKISGGYDIDWDVMLDYKEIPPVAVPSVETRKSIKVTKDSYQYYVVSPWYRATIFPDRYIVSNVLEHMSPQSCFGSNTFETFADYYLSKYNLEIVGSKDQPLLEVRNINTRMNCIMPRSATISAFTEKQRKLVSAAQGDDKPKFFAEFFIPEYCIKYDFPGVLWYKAILLPTIIHRVVMLLTAEELRVEIAKATKYGQLVLAKDEKWLPIEVDLQVAMKSLLSQVEHPEGQIGALKNNIDRINNPIDEAARKPLKIITMKDSVYQLQKQKLNKEYPWEEQKEPIDIERNLSTVTVMDIECYDEFITGPMYSSPDDATVRSPPRSVPTSGALLPPPIKYKEKIGLLKKQPVGRGPELREILTALTTINSHDTFNLERVETLGDSFLKFAASLYLYHKFPQLNEGQLTNIKSRLIGNRQVLNLYYAGEKARLAGRMKVEQFSPKTDFVVPGFFAPEAVKNFIENAQIRPSFLFGMQFSQEEALSGKLSAESCAQIQKRYNDYDGAAEKEPKWGAQNSMQCYVQAQAVSDKTVADCVEALIGTYLLNGGVLGAIKVLEWLKIIPAEERLNTLLHKQVPTAFTRKKASVFDIDHLLNHTREDVQEILNYTFKDPALLLEALSHPSYIRNRYTLSYERLEFIGDAVLDFLITSYLFENCRDLKPGDLTDLRSALVNNVTFAAYVVKLGLHKYICSQLNPALDSAILAFVEHQQQRDHEIVEDVLYLIEEEECNVAEYVEVPKTLSDIFESLAGAIYLDSGGDLEAVWSVVYRIMYKEINSFSNRIPLQPVRVLSENIYACPSFKKAILTDSDIPKVMIPVTFTKKGRQHTVYGVGNNKFQAKRAAAKLALKILSC</sequence>
<gene>
    <name evidence="21" type="ORF">PARMNEM_LOCUS6448</name>
</gene>
<evidence type="ECO:0000256" key="7">
    <source>
        <dbReference type="ARBA" id="ARBA00022759"/>
    </source>
</evidence>
<dbReference type="GO" id="GO:0031054">
    <property type="term" value="P:pre-miRNA processing"/>
    <property type="evidence" value="ECO:0007669"/>
    <property type="project" value="InterPro"/>
</dbReference>
<protein>
    <recommendedName>
        <fullName evidence="23">Dicer-2</fullName>
    </recommendedName>
</protein>
<dbReference type="InterPro" id="IPR036085">
    <property type="entry name" value="PAZ_dom_sf"/>
</dbReference>
<dbReference type="InterPro" id="IPR044441">
    <property type="entry name" value="DICER_DSRM"/>
</dbReference>
<dbReference type="GO" id="GO:0003723">
    <property type="term" value="F:RNA binding"/>
    <property type="evidence" value="ECO:0007669"/>
    <property type="project" value="UniProtKB-UniRule"/>
</dbReference>
<dbReference type="InterPro" id="IPR036389">
    <property type="entry name" value="RNase_III_sf"/>
</dbReference>
<evidence type="ECO:0000256" key="4">
    <source>
        <dbReference type="ARBA" id="ARBA00022723"/>
    </source>
</evidence>
<evidence type="ECO:0000256" key="10">
    <source>
        <dbReference type="ARBA" id="ARBA00022840"/>
    </source>
</evidence>
<dbReference type="InterPro" id="IPR006935">
    <property type="entry name" value="Helicase/UvrB_N"/>
</dbReference>
<dbReference type="SMART" id="SM00949">
    <property type="entry name" value="PAZ"/>
    <property type="match status" value="1"/>
</dbReference>
<feature type="domain" description="RNase III" evidence="16">
    <location>
        <begin position="1183"/>
        <end position="1394"/>
    </location>
</feature>
<proteinExistence type="inferred from homology"/>
<dbReference type="PROSITE" id="PS50142">
    <property type="entry name" value="RNASE_3_2"/>
    <property type="match status" value="2"/>
</dbReference>
<organism evidence="21 22">
    <name type="scientific">Parnassius mnemosyne</name>
    <name type="common">clouded apollo</name>
    <dbReference type="NCBI Taxonomy" id="213953"/>
    <lineage>
        <taxon>Eukaryota</taxon>
        <taxon>Metazoa</taxon>
        <taxon>Ecdysozoa</taxon>
        <taxon>Arthropoda</taxon>
        <taxon>Hexapoda</taxon>
        <taxon>Insecta</taxon>
        <taxon>Pterygota</taxon>
        <taxon>Neoptera</taxon>
        <taxon>Endopterygota</taxon>
        <taxon>Lepidoptera</taxon>
        <taxon>Glossata</taxon>
        <taxon>Ditrysia</taxon>
        <taxon>Papilionoidea</taxon>
        <taxon>Papilionidae</taxon>
        <taxon>Parnassiinae</taxon>
        <taxon>Parnassini</taxon>
        <taxon>Parnassius</taxon>
        <taxon>Driopa</taxon>
    </lineage>
</organism>
<feature type="domain" description="PAZ" evidence="17">
    <location>
        <begin position="857"/>
        <end position="972"/>
    </location>
</feature>
<dbReference type="CDD" id="cd00593">
    <property type="entry name" value="RIBOc"/>
    <property type="match status" value="2"/>
</dbReference>
<dbReference type="SMART" id="SM00535">
    <property type="entry name" value="RIBOc"/>
    <property type="match status" value="2"/>
</dbReference>
<dbReference type="GO" id="GO:0004530">
    <property type="term" value="F:deoxyribonuclease I activity"/>
    <property type="evidence" value="ECO:0007669"/>
    <property type="project" value="TreeGrafter"/>
</dbReference>
<dbReference type="Gene3D" id="1.10.1520.10">
    <property type="entry name" value="Ribonuclease III domain"/>
    <property type="match status" value="2"/>
</dbReference>
<dbReference type="EMBL" id="CAVLGL010000079">
    <property type="protein sequence ID" value="CAK1585352.1"/>
    <property type="molecule type" value="Genomic_DNA"/>
</dbReference>
<dbReference type="GO" id="GO:0046872">
    <property type="term" value="F:metal ion binding"/>
    <property type="evidence" value="ECO:0007669"/>
    <property type="project" value="UniProtKB-KW"/>
</dbReference>
<dbReference type="CDD" id="cd15903">
    <property type="entry name" value="Dicer_PBD"/>
    <property type="match status" value="1"/>
</dbReference>
<evidence type="ECO:0000313" key="21">
    <source>
        <dbReference type="EMBL" id="CAK1585352.1"/>
    </source>
</evidence>
<dbReference type="GO" id="GO:0005524">
    <property type="term" value="F:ATP binding"/>
    <property type="evidence" value="ECO:0007669"/>
    <property type="project" value="UniProtKB-KW"/>
</dbReference>
<dbReference type="Proteomes" id="UP001314205">
    <property type="component" value="Unassembled WGS sequence"/>
</dbReference>
<dbReference type="PROSITE" id="PS51327">
    <property type="entry name" value="DICER_DSRBF"/>
    <property type="match status" value="1"/>
</dbReference>
<dbReference type="Pfam" id="PF03368">
    <property type="entry name" value="Dicer_dimer"/>
    <property type="match status" value="1"/>
</dbReference>
<dbReference type="InterPro" id="IPR014001">
    <property type="entry name" value="Helicase_ATP-bd"/>
</dbReference>
<keyword evidence="15" id="KW-0694">RNA-binding</keyword>
<dbReference type="InterPro" id="IPR038248">
    <property type="entry name" value="Dicer_dimer_sf"/>
</dbReference>
<evidence type="ECO:0000259" key="20">
    <source>
        <dbReference type="PROSITE" id="PS51327"/>
    </source>
</evidence>
<dbReference type="InterPro" id="IPR048512">
    <property type="entry name" value="Dicer_platform"/>
</dbReference>
<dbReference type="Pfam" id="PF20932">
    <property type="entry name" value="Dicer_dsRBD"/>
    <property type="match status" value="1"/>
</dbReference>
<reference evidence="21 22" key="1">
    <citation type="submission" date="2023-11" db="EMBL/GenBank/DDBJ databases">
        <authorList>
            <person name="Hedman E."/>
            <person name="Englund M."/>
            <person name="Stromberg M."/>
            <person name="Nyberg Akerstrom W."/>
            <person name="Nylinder S."/>
            <person name="Jareborg N."/>
            <person name="Kallberg Y."/>
            <person name="Kronander E."/>
        </authorList>
    </citation>
    <scope>NUCLEOTIDE SEQUENCE [LARGE SCALE GENOMIC DNA]</scope>
</reference>
<dbReference type="GO" id="GO:0005634">
    <property type="term" value="C:nucleus"/>
    <property type="evidence" value="ECO:0007669"/>
    <property type="project" value="TreeGrafter"/>
</dbReference>
<dbReference type="GO" id="GO:0030422">
    <property type="term" value="P:siRNA processing"/>
    <property type="evidence" value="ECO:0007669"/>
    <property type="project" value="InterPro"/>
</dbReference>
<evidence type="ECO:0000256" key="15">
    <source>
        <dbReference type="PROSITE-ProRule" id="PRU00657"/>
    </source>
</evidence>
<dbReference type="GO" id="GO:0006309">
    <property type="term" value="P:apoptotic DNA fragmentation"/>
    <property type="evidence" value="ECO:0007669"/>
    <property type="project" value="TreeGrafter"/>
</dbReference>
<comment type="similarity">
    <text evidence="14 15">Belongs to the helicase family. Dicer subfamily.</text>
</comment>
<keyword evidence="7" id="KW-0255">Endonuclease</keyword>
<dbReference type="InterPro" id="IPR005034">
    <property type="entry name" value="Dicer_dimerisation"/>
</dbReference>
<dbReference type="SUPFAM" id="SSF52540">
    <property type="entry name" value="P-loop containing nucleoside triphosphate hydrolases"/>
    <property type="match status" value="1"/>
</dbReference>
<evidence type="ECO:0000259" key="19">
    <source>
        <dbReference type="PROSITE" id="PS51194"/>
    </source>
</evidence>
<keyword evidence="9" id="KW-0347">Helicase</keyword>
<evidence type="ECO:0008006" key="23">
    <source>
        <dbReference type="Google" id="ProtNLM"/>
    </source>
</evidence>